<evidence type="ECO:0000313" key="1">
    <source>
        <dbReference type="EMBL" id="KKK74715.1"/>
    </source>
</evidence>
<proteinExistence type="predicted"/>
<dbReference type="EMBL" id="LAZR01056190">
    <property type="protein sequence ID" value="KKK74715.1"/>
    <property type="molecule type" value="Genomic_DNA"/>
</dbReference>
<protein>
    <submittedName>
        <fullName evidence="1">Uncharacterized protein</fullName>
    </submittedName>
</protein>
<name>A0A0F8YLV1_9ZZZZ</name>
<organism evidence="1">
    <name type="scientific">marine sediment metagenome</name>
    <dbReference type="NCBI Taxonomy" id="412755"/>
    <lineage>
        <taxon>unclassified sequences</taxon>
        <taxon>metagenomes</taxon>
        <taxon>ecological metagenomes</taxon>
    </lineage>
</organism>
<sequence length="124" mass="14398">MNNQDYIRKAVDLVDNFDWSDRGYNGIWIELPDGSEELFQTHQGIVVVSHPYLQQYWLDALAAQLVRQVDALDTPDTVEITHDSVWVGYRSKNNESWKRTKRTKSRDRTMNTIRAIVDSGVLSK</sequence>
<reference evidence="1" key="1">
    <citation type="journal article" date="2015" name="Nature">
        <title>Complex archaea that bridge the gap between prokaryotes and eukaryotes.</title>
        <authorList>
            <person name="Spang A."/>
            <person name="Saw J.H."/>
            <person name="Jorgensen S.L."/>
            <person name="Zaremba-Niedzwiedzka K."/>
            <person name="Martijn J."/>
            <person name="Lind A.E."/>
            <person name="van Eijk R."/>
            <person name="Schleper C."/>
            <person name="Guy L."/>
            <person name="Ettema T.J."/>
        </authorList>
    </citation>
    <scope>NUCLEOTIDE SEQUENCE</scope>
</reference>
<accession>A0A0F8YLV1</accession>
<gene>
    <name evidence="1" type="ORF">LCGC14_2881010</name>
</gene>
<comment type="caution">
    <text evidence="1">The sequence shown here is derived from an EMBL/GenBank/DDBJ whole genome shotgun (WGS) entry which is preliminary data.</text>
</comment>
<dbReference type="AlphaFoldDB" id="A0A0F8YLV1"/>